<accession>A0A6G9CSG5</accession>
<dbReference type="EMBL" id="CP050124">
    <property type="protein sequence ID" value="QIP39828.1"/>
    <property type="molecule type" value="Genomic_DNA"/>
</dbReference>
<protein>
    <submittedName>
        <fullName evidence="1">Uncharacterized protein</fullName>
    </submittedName>
</protein>
<organism evidence="1 2">
    <name type="scientific">Rhodococcus erythropolis</name>
    <name type="common">Arthrobacter picolinophilus</name>
    <dbReference type="NCBI Taxonomy" id="1833"/>
    <lineage>
        <taxon>Bacteria</taxon>
        <taxon>Bacillati</taxon>
        <taxon>Actinomycetota</taxon>
        <taxon>Actinomycetes</taxon>
        <taxon>Mycobacteriales</taxon>
        <taxon>Nocardiaceae</taxon>
        <taxon>Rhodococcus</taxon>
        <taxon>Rhodococcus erythropolis group</taxon>
    </lineage>
</organism>
<sequence length="63" mass="6786">MFARAEFAVRRVRHAGSLVGADLPVAEPVMHPGEAVGIVQLGREYGRDSQRQQVRSALVGQAS</sequence>
<evidence type="ECO:0000313" key="2">
    <source>
        <dbReference type="Proteomes" id="UP000502345"/>
    </source>
</evidence>
<name>A0A6G9CSG5_RHOER</name>
<gene>
    <name evidence="1" type="ORF">G9444_2584</name>
</gene>
<evidence type="ECO:0000313" key="1">
    <source>
        <dbReference type="EMBL" id="QIP39828.1"/>
    </source>
</evidence>
<dbReference type="AlphaFoldDB" id="A0A6G9CSG5"/>
<reference evidence="1 2" key="1">
    <citation type="submission" date="2020-03" db="EMBL/GenBank/DDBJ databases">
        <title>Screen low temperature-resistant strains for efficient degradation of petroleum hydrocarbons under the low temperature.</title>
        <authorList>
            <person name="Wang Y."/>
            <person name="Chen J."/>
        </authorList>
    </citation>
    <scope>NUCLEOTIDE SEQUENCE [LARGE SCALE GENOMIC DNA]</scope>
    <source>
        <strain evidence="1 2">KB1</strain>
    </source>
</reference>
<proteinExistence type="predicted"/>
<dbReference type="Proteomes" id="UP000502345">
    <property type="component" value="Chromosome"/>
</dbReference>